<protein>
    <submittedName>
        <fullName evidence="3">5-oxoprolinase</fullName>
    </submittedName>
</protein>
<evidence type="ECO:0000313" key="4">
    <source>
        <dbReference type="Proteomes" id="UP000196084"/>
    </source>
</evidence>
<dbReference type="EMBL" id="MWPH01000002">
    <property type="protein sequence ID" value="OVE85121.1"/>
    <property type="molecule type" value="Genomic_DNA"/>
</dbReference>
<reference evidence="3 4" key="1">
    <citation type="submission" date="2017-02" db="EMBL/GenBank/DDBJ databases">
        <title>Natronthermophilus aegyptiacus gen. nov.,sp. nov., an aerobic, extremely halophilic alkalithermophilic archaeon isolated from the athalassohaline Wadi An Natrun, Egypt.</title>
        <authorList>
            <person name="Zhao B."/>
        </authorList>
    </citation>
    <scope>NUCLEOTIDE SEQUENCE [LARGE SCALE GENOMIC DNA]</scope>
    <source>
        <strain evidence="3 4">CGMCC 1.3597</strain>
    </source>
</reference>
<name>A0A202EA49_9EURY</name>
<evidence type="ECO:0000313" key="3">
    <source>
        <dbReference type="EMBL" id="OVE85121.1"/>
    </source>
</evidence>
<accession>A0A202EA49</accession>
<dbReference type="InterPro" id="IPR045079">
    <property type="entry name" value="Oxoprolinase-like"/>
</dbReference>
<dbReference type="PANTHER" id="PTHR11365">
    <property type="entry name" value="5-OXOPROLINASE RELATED"/>
    <property type="match status" value="1"/>
</dbReference>
<keyword evidence="4" id="KW-1185">Reference proteome</keyword>
<proteinExistence type="predicted"/>
<dbReference type="OrthoDB" id="8261at2157"/>
<feature type="region of interest" description="Disordered" evidence="1">
    <location>
        <begin position="478"/>
        <end position="534"/>
    </location>
</feature>
<dbReference type="InterPro" id="IPR003692">
    <property type="entry name" value="Hydantoinase_B"/>
</dbReference>
<evidence type="ECO:0000256" key="1">
    <source>
        <dbReference type="SAM" id="MobiDB-lite"/>
    </source>
</evidence>
<organism evidence="3 4">
    <name type="scientific">Natronolimnobius baerhuensis</name>
    <dbReference type="NCBI Taxonomy" id="253108"/>
    <lineage>
        <taxon>Archaea</taxon>
        <taxon>Methanobacteriati</taxon>
        <taxon>Methanobacteriota</taxon>
        <taxon>Stenosarchaea group</taxon>
        <taxon>Halobacteria</taxon>
        <taxon>Halobacteriales</taxon>
        <taxon>Natrialbaceae</taxon>
        <taxon>Natronolimnobius</taxon>
    </lineage>
</organism>
<dbReference type="PANTHER" id="PTHR11365:SF23">
    <property type="entry name" value="HYPOTHETICAL 5-OXOPROLINASE (EUROFUNG)-RELATED"/>
    <property type="match status" value="1"/>
</dbReference>
<dbReference type="GO" id="GO:0005829">
    <property type="term" value="C:cytosol"/>
    <property type="evidence" value="ECO:0007669"/>
    <property type="project" value="TreeGrafter"/>
</dbReference>
<dbReference type="GO" id="GO:0006749">
    <property type="term" value="P:glutathione metabolic process"/>
    <property type="evidence" value="ECO:0007669"/>
    <property type="project" value="TreeGrafter"/>
</dbReference>
<dbReference type="AlphaFoldDB" id="A0A202EA49"/>
<feature type="domain" description="Hydantoinase B/oxoprolinase" evidence="2">
    <location>
        <begin position="8"/>
        <end position="530"/>
    </location>
</feature>
<evidence type="ECO:0000259" key="2">
    <source>
        <dbReference type="Pfam" id="PF02538"/>
    </source>
</evidence>
<dbReference type="Proteomes" id="UP000196084">
    <property type="component" value="Unassembled WGS sequence"/>
</dbReference>
<gene>
    <name evidence="3" type="ORF">B2G88_12320</name>
</gene>
<dbReference type="RefSeq" id="WP_087714892.1">
    <property type="nucleotide sequence ID" value="NZ_MWPH01000002.1"/>
</dbReference>
<dbReference type="GO" id="GO:0017168">
    <property type="term" value="F:5-oxoprolinase (ATP-hydrolyzing) activity"/>
    <property type="evidence" value="ECO:0007669"/>
    <property type="project" value="TreeGrafter"/>
</dbReference>
<dbReference type="Pfam" id="PF02538">
    <property type="entry name" value="Hydantoinase_B"/>
    <property type="match status" value="1"/>
</dbReference>
<sequence>MTEHSAIDPVTLEVLRNQLESVAEEMGQTLIRGAYSPNIKERRDCSTALFDAEGRMIAQAEHIPVHLGAMPAAVDAVLECDPEPGDVFVLNDPFAGGTHLPDVTMVSPLAVGTAGRANECDEDGENSAEIVGYAVSRAHHADVGGMTPGSMPAGAQEIYQEGLRIPPTRLVAGGETRADVRSLILANVRNPRERRADLRAQQAANERASERLESLFAEHGRDTVLEGFSAVIDYSRERIESELEALPDGTYRATDVLEGDGVTDEDIEICATVTVDGATLEVDFAGTADQLAGNCNAPLSVAQSAVYFVVRCLTDPEIPPNEGCYDPVSVHAPEGSLLNPEPPAAVVGGNVETSQRVTDVVFAALAQAAPDRVPAQGQGTMNNLTIGGRDGSFTYYETIGGGFGARSDRDGMDGVQVGMTNTLNTPVESLEAEYPLRVERYALREGSGGRGRHRGGMGIERSVTLESDATVSLLTERRRHAPKGVDGGENGAVGENLIDGETVPAKTTLDVEAGTTVTVRTPGGGGHGDPEKSQ</sequence>
<comment type="caution">
    <text evidence="3">The sequence shown here is derived from an EMBL/GenBank/DDBJ whole genome shotgun (WGS) entry which is preliminary data.</text>
</comment>